<accession>A0A5B8UU82</accession>
<protein>
    <recommendedName>
        <fullName evidence="3">Lipoprotein</fullName>
    </recommendedName>
</protein>
<sequence length="125" mass="13966">MRTAIKIMLLPIGLWAACSNKQQVRDFIPGTYVNQAQSAYSIASDTLLLIPDEHAGNLYQVVRGTGFQRIRDGKLQPKEYKVKTFSGVWDEAKQILQITQDGSILVFQPDAQTLTVGTAVYHKLK</sequence>
<dbReference type="OrthoDB" id="798527at2"/>
<dbReference type="KEGG" id="mgin:FRZ54_07555"/>
<reference evidence="1 2" key="1">
    <citation type="journal article" date="2017" name="Curr. Microbiol.">
        <title>Mucilaginibacter ginsenosidivorans sp. nov., Isolated from Soil of Ginseng Field.</title>
        <authorList>
            <person name="Kim M.M."/>
            <person name="Siddiqi M.Z."/>
            <person name="Im W.T."/>
        </authorList>
    </citation>
    <scope>NUCLEOTIDE SEQUENCE [LARGE SCALE GENOMIC DNA]</scope>
    <source>
        <strain evidence="1 2">Gsoil 3017</strain>
    </source>
</reference>
<keyword evidence="2" id="KW-1185">Reference proteome</keyword>
<dbReference type="AlphaFoldDB" id="A0A5B8UU82"/>
<evidence type="ECO:0000313" key="2">
    <source>
        <dbReference type="Proteomes" id="UP000321479"/>
    </source>
</evidence>
<proteinExistence type="predicted"/>
<dbReference type="PROSITE" id="PS51257">
    <property type="entry name" value="PROKAR_LIPOPROTEIN"/>
    <property type="match status" value="1"/>
</dbReference>
<evidence type="ECO:0000313" key="1">
    <source>
        <dbReference type="EMBL" id="QEC62448.1"/>
    </source>
</evidence>
<evidence type="ECO:0008006" key="3">
    <source>
        <dbReference type="Google" id="ProtNLM"/>
    </source>
</evidence>
<gene>
    <name evidence="1" type="ORF">FRZ54_07555</name>
</gene>
<name>A0A5B8UU82_9SPHI</name>
<dbReference type="Proteomes" id="UP000321479">
    <property type="component" value="Chromosome"/>
</dbReference>
<organism evidence="1 2">
    <name type="scientific">Mucilaginibacter ginsenosidivorans</name>
    <dbReference type="NCBI Taxonomy" id="398053"/>
    <lineage>
        <taxon>Bacteria</taxon>
        <taxon>Pseudomonadati</taxon>
        <taxon>Bacteroidota</taxon>
        <taxon>Sphingobacteriia</taxon>
        <taxon>Sphingobacteriales</taxon>
        <taxon>Sphingobacteriaceae</taxon>
        <taxon>Mucilaginibacter</taxon>
    </lineage>
</organism>
<dbReference type="RefSeq" id="WP_147031025.1">
    <property type="nucleotide sequence ID" value="NZ_CP042436.1"/>
</dbReference>
<dbReference type="EMBL" id="CP042436">
    <property type="protein sequence ID" value="QEC62448.1"/>
    <property type="molecule type" value="Genomic_DNA"/>
</dbReference>